<evidence type="ECO:0000313" key="3">
    <source>
        <dbReference type="WBParaSite" id="jg20355"/>
    </source>
</evidence>
<evidence type="ECO:0000259" key="1">
    <source>
        <dbReference type="Pfam" id="PF00026"/>
    </source>
</evidence>
<evidence type="ECO:0000313" key="2">
    <source>
        <dbReference type="Proteomes" id="UP000887574"/>
    </source>
</evidence>
<dbReference type="Proteomes" id="UP000887574">
    <property type="component" value="Unplaced"/>
</dbReference>
<proteinExistence type="predicted"/>
<dbReference type="Gene3D" id="2.40.70.10">
    <property type="entry name" value="Acid Proteases"/>
    <property type="match status" value="1"/>
</dbReference>
<reference evidence="3" key="1">
    <citation type="submission" date="2022-11" db="UniProtKB">
        <authorList>
            <consortium name="WormBaseParasite"/>
        </authorList>
    </citation>
    <scope>IDENTIFICATION</scope>
</reference>
<dbReference type="SUPFAM" id="SSF50630">
    <property type="entry name" value="Acid proteases"/>
    <property type="match status" value="1"/>
</dbReference>
<dbReference type="WBParaSite" id="jg20355">
    <property type="protein sequence ID" value="jg20355"/>
    <property type="gene ID" value="jg20355"/>
</dbReference>
<keyword evidence="2" id="KW-1185">Reference proteome</keyword>
<dbReference type="AlphaFoldDB" id="A0A915DJW8"/>
<dbReference type="InterPro" id="IPR021109">
    <property type="entry name" value="Peptidase_aspartic_dom_sf"/>
</dbReference>
<name>A0A915DJW8_9BILA</name>
<dbReference type="InterPro" id="IPR033121">
    <property type="entry name" value="PEPTIDASE_A1"/>
</dbReference>
<sequence length="115" mass="13656">MMKHIGAEHDLKHQPSISCNKLHNGTDVVFWFGANNITLSSRDYIRADEYGCFVIFQESYYIDLWQFSTQILQHTFDVDQRFYQDEDEAYTNTVDEEIEFSHDAKEEKHAELKLQ</sequence>
<accession>A0A915DJW8</accession>
<dbReference type="Pfam" id="PF00026">
    <property type="entry name" value="Asp"/>
    <property type="match status" value="1"/>
</dbReference>
<feature type="domain" description="Peptidase A1" evidence="1">
    <location>
        <begin position="1"/>
        <end position="76"/>
    </location>
</feature>
<protein>
    <submittedName>
        <fullName evidence="3">Gelsolin</fullName>
    </submittedName>
</protein>
<organism evidence="2 3">
    <name type="scientific">Ditylenchus dipsaci</name>
    <dbReference type="NCBI Taxonomy" id="166011"/>
    <lineage>
        <taxon>Eukaryota</taxon>
        <taxon>Metazoa</taxon>
        <taxon>Ecdysozoa</taxon>
        <taxon>Nematoda</taxon>
        <taxon>Chromadorea</taxon>
        <taxon>Rhabditida</taxon>
        <taxon>Tylenchina</taxon>
        <taxon>Tylenchomorpha</taxon>
        <taxon>Sphaerularioidea</taxon>
        <taxon>Anguinidae</taxon>
        <taxon>Anguininae</taxon>
        <taxon>Ditylenchus</taxon>
    </lineage>
</organism>